<feature type="transmembrane region" description="Helical" evidence="9">
    <location>
        <begin position="303"/>
        <end position="326"/>
    </location>
</feature>
<evidence type="ECO:0000256" key="5">
    <source>
        <dbReference type="ARBA" id="ARBA00023136"/>
    </source>
</evidence>
<feature type="domain" description="SEFIR" evidence="11">
    <location>
        <begin position="340"/>
        <end position="482"/>
    </location>
</feature>
<name>A0A8X6UW46_NEPPI</name>
<organism evidence="13 14">
    <name type="scientific">Nephila pilipes</name>
    <name type="common">Giant wood spider</name>
    <name type="synonym">Nephila maculata</name>
    <dbReference type="NCBI Taxonomy" id="299642"/>
    <lineage>
        <taxon>Eukaryota</taxon>
        <taxon>Metazoa</taxon>
        <taxon>Ecdysozoa</taxon>
        <taxon>Arthropoda</taxon>
        <taxon>Chelicerata</taxon>
        <taxon>Arachnida</taxon>
        <taxon>Araneae</taxon>
        <taxon>Araneomorphae</taxon>
        <taxon>Entelegynae</taxon>
        <taxon>Araneoidea</taxon>
        <taxon>Nephilidae</taxon>
        <taxon>Nephila</taxon>
    </lineage>
</organism>
<reference evidence="13" key="1">
    <citation type="submission" date="2020-08" db="EMBL/GenBank/DDBJ databases">
        <title>Multicomponent nature underlies the extraordinary mechanical properties of spider dragline silk.</title>
        <authorList>
            <person name="Kono N."/>
            <person name="Nakamura H."/>
            <person name="Mori M."/>
            <person name="Yoshida Y."/>
            <person name="Ohtoshi R."/>
            <person name="Malay A.D."/>
            <person name="Moran D.A.P."/>
            <person name="Tomita M."/>
            <person name="Numata K."/>
            <person name="Arakawa K."/>
        </authorList>
    </citation>
    <scope>NUCLEOTIDE SEQUENCE</scope>
</reference>
<dbReference type="PANTHER" id="PTHR15583:SF7">
    <property type="entry name" value="INTERLEUKIN CYTOKINE RECEPTOR-RELATED PROTEIN 2"/>
    <property type="match status" value="1"/>
</dbReference>
<dbReference type="GO" id="GO:0016020">
    <property type="term" value="C:membrane"/>
    <property type="evidence" value="ECO:0007669"/>
    <property type="project" value="UniProtKB-SubCell"/>
</dbReference>
<dbReference type="InterPro" id="IPR057066">
    <property type="entry name" value="Ig_ILCR1"/>
</dbReference>
<dbReference type="PANTHER" id="PTHR15583">
    <property type="entry name" value="INTERLEUKIN-17 RECEPTOR"/>
    <property type="match status" value="1"/>
</dbReference>
<comment type="subcellular location">
    <subcellularLocation>
        <location evidence="1">Membrane</location>
        <topology evidence="1">Single-pass type I membrane protein</topology>
    </subcellularLocation>
</comment>
<evidence type="ECO:0000256" key="4">
    <source>
        <dbReference type="ARBA" id="ARBA00022989"/>
    </source>
</evidence>
<feature type="signal peptide" evidence="10">
    <location>
        <begin position="1"/>
        <end position="23"/>
    </location>
</feature>
<evidence type="ECO:0000256" key="9">
    <source>
        <dbReference type="SAM" id="Phobius"/>
    </source>
</evidence>
<dbReference type="AlphaFoldDB" id="A0A8X6UW46"/>
<dbReference type="Proteomes" id="UP000887013">
    <property type="component" value="Unassembled WGS sequence"/>
</dbReference>
<feature type="region of interest" description="Disordered" evidence="8">
    <location>
        <begin position="587"/>
        <end position="611"/>
    </location>
</feature>
<dbReference type="OrthoDB" id="6433913at2759"/>
<feature type="transmembrane region" description="Helical" evidence="9">
    <location>
        <begin position="388"/>
        <end position="407"/>
    </location>
</feature>
<evidence type="ECO:0000259" key="11">
    <source>
        <dbReference type="Pfam" id="PF08357"/>
    </source>
</evidence>
<dbReference type="Pfam" id="PF08357">
    <property type="entry name" value="SEFIR"/>
    <property type="match status" value="1"/>
</dbReference>
<gene>
    <name evidence="13" type="primary">NCL1_45945</name>
    <name evidence="13" type="ORF">NPIL_104721</name>
</gene>
<proteinExistence type="predicted"/>
<keyword evidence="7" id="KW-0325">Glycoprotein</keyword>
<keyword evidence="4 9" id="KW-1133">Transmembrane helix</keyword>
<evidence type="ECO:0000256" key="2">
    <source>
        <dbReference type="ARBA" id="ARBA00022692"/>
    </source>
</evidence>
<protein>
    <submittedName>
        <fullName evidence="13">SEFIR domain-containing protein</fullName>
    </submittedName>
</protein>
<keyword evidence="6" id="KW-0675">Receptor</keyword>
<feature type="chain" id="PRO_5036463150" evidence="10">
    <location>
        <begin position="24"/>
        <end position="658"/>
    </location>
</feature>
<dbReference type="EMBL" id="BMAW01040953">
    <property type="protein sequence ID" value="GFU61780.1"/>
    <property type="molecule type" value="Genomic_DNA"/>
</dbReference>
<dbReference type="InterPro" id="IPR013568">
    <property type="entry name" value="SEFIR_dom"/>
</dbReference>
<comment type="caution">
    <text evidence="13">The sequence shown here is derived from an EMBL/GenBank/DDBJ whole genome shotgun (WGS) entry which is preliminary data.</text>
</comment>
<dbReference type="GO" id="GO:0030368">
    <property type="term" value="F:interleukin-17 receptor activity"/>
    <property type="evidence" value="ECO:0007669"/>
    <property type="project" value="InterPro"/>
</dbReference>
<dbReference type="InterPro" id="IPR039465">
    <property type="entry name" value="IL-17_rcpt-like"/>
</dbReference>
<keyword evidence="5 9" id="KW-0472">Membrane</keyword>
<evidence type="ECO:0000256" key="1">
    <source>
        <dbReference type="ARBA" id="ARBA00004479"/>
    </source>
</evidence>
<sequence>MHVCKQLNEYYIYLLLFISLCESTFYPKHRCESTLYPKHRCGKNDCSYQLSNVEDKSCIIYHPSDCIDFVHNLTSNPIKELSSEDESKFSVSVLPYTADLYEKYLTVSRSAINITFIINDKDVRKVAFILTSKVTPLTICRIFDFHNSRNISLPVNLFYDCLFNLADKSIQNVLMTFIALPMNERLRYYVFFPRTDFLNACNWQPVIMIFIENLKEGIVQMKFSQAPRSLNVSFYLVKIKEKISNEEKILQVPFDVRQNMMYAEFASLNKGNYSVSVKSVSEGSNNRWTETEYFLVGNSKVDYMLILYICVLVLFILSALFFLIIFRRNIFKLRFGSKPRILLLYSHDCCEHEDFIGAFTDYLTKQCHSSVYSIYGNSVDAKEWIKDYFYSCDVIMFVISAGLFHTLDKKNFLPIRKGHKWRKQLLWARNFISRELLNSFEDCKNKKICQVCFPYSDEQQIPDVLKTVTKKCFLLPDEMNNLNHFMHDHQTFFSCIYMCSSSKDSKLQSTVEGRNLCEKLQAIQEAVRNNRHIHLIRLPDNSINDLNLSSFSNVDDVNLDDFSDSSDFVEEKCNEFLMKLLSSKQSRGNSETSLSSHSSSNSNYSSDNESYNEINIPEFSSQRLLGVNPESRSNVQKSHLDCKVEILIDDMLKKSLVN</sequence>
<feature type="compositionally biased region" description="Low complexity" evidence="8">
    <location>
        <begin position="589"/>
        <end position="611"/>
    </location>
</feature>
<keyword evidence="2 9" id="KW-0812">Transmembrane</keyword>
<dbReference type="Pfam" id="PF23608">
    <property type="entry name" value="Ig_ILCR1"/>
    <property type="match status" value="1"/>
</dbReference>
<evidence type="ECO:0000256" key="7">
    <source>
        <dbReference type="ARBA" id="ARBA00023180"/>
    </source>
</evidence>
<keyword evidence="3 10" id="KW-0732">Signal</keyword>
<evidence type="ECO:0000256" key="10">
    <source>
        <dbReference type="SAM" id="SignalP"/>
    </source>
</evidence>
<evidence type="ECO:0000256" key="8">
    <source>
        <dbReference type="SAM" id="MobiDB-lite"/>
    </source>
</evidence>
<feature type="domain" description="ILCR1 Ig-like" evidence="12">
    <location>
        <begin position="202"/>
        <end position="284"/>
    </location>
</feature>
<evidence type="ECO:0000313" key="14">
    <source>
        <dbReference type="Proteomes" id="UP000887013"/>
    </source>
</evidence>
<evidence type="ECO:0000256" key="3">
    <source>
        <dbReference type="ARBA" id="ARBA00022729"/>
    </source>
</evidence>
<dbReference type="Gene3D" id="3.40.50.11530">
    <property type="match status" value="1"/>
</dbReference>
<evidence type="ECO:0000259" key="12">
    <source>
        <dbReference type="Pfam" id="PF23608"/>
    </source>
</evidence>
<evidence type="ECO:0000256" key="6">
    <source>
        <dbReference type="ARBA" id="ARBA00023170"/>
    </source>
</evidence>
<keyword evidence="14" id="KW-1185">Reference proteome</keyword>
<evidence type="ECO:0000313" key="13">
    <source>
        <dbReference type="EMBL" id="GFU61780.1"/>
    </source>
</evidence>
<accession>A0A8X6UW46</accession>